<feature type="transmembrane region" description="Helical" evidence="1">
    <location>
        <begin position="221"/>
        <end position="240"/>
    </location>
</feature>
<geneLocation type="plasmid" evidence="3">
    <name>unnamed3</name>
</geneLocation>
<keyword evidence="3" id="KW-0378">Hydrolase</keyword>
<keyword evidence="3" id="KW-0614">Plasmid</keyword>
<feature type="transmembrane region" description="Helical" evidence="1">
    <location>
        <begin position="117"/>
        <end position="139"/>
    </location>
</feature>
<feature type="transmembrane region" description="Helical" evidence="1">
    <location>
        <begin position="195"/>
        <end position="215"/>
    </location>
</feature>
<dbReference type="EMBL" id="FNVN01000007">
    <property type="protein sequence ID" value="SEG71904.1"/>
    <property type="molecule type" value="Genomic_DNA"/>
</dbReference>
<dbReference type="PANTHER" id="PTHR39430">
    <property type="entry name" value="MEMBRANE-ASSOCIATED PROTEASE-RELATED"/>
    <property type="match status" value="1"/>
</dbReference>
<dbReference type="Proteomes" id="UP000296733">
    <property type="component" value="Plasmid unnamed3"/>
</dbReference>
<dbReference type="InterPro" id="IPR003675">
    <property type="entry name" value="Rce1/LyrA-like_dom"/>
</dbReference>
<keyword evidence="1" id="KW-0472">Membrane</keyword>
<evidence type="ECO:0000259" key="2">
    <source>
        <dbReference type="Pfam" id="PF02517"/>
    </source>
</evidence>
<feature type="transmembrane region" description="Helical" evidence="1">
    <location>
        <begin position="65"/>
        <end position="89"/>
    </location>
</feature>
<dbReference type="GO" id="GO:0008237">
    <property type="term" value="F:metallopeptidase activity"/>
    <property type="evidence" value="ECO:0007669"/>
    <property type="project" value="UniProtKB-KW"/>
</dbReference>
<dbReference type="GO" id="GO:0006508">
    <property type="term" value="P:proteolysis"/>
    <property type="evidence" value="ECO:0007669"/>
    <property type="project" value="UniProtKB-KW"/>
</dbReference>
<accession>A0A1H6CFZ2</accession>
<evidence type="ECO:0000313" key="4">
    <source>
        <dbReference type="EMBL" id="SEG71904.1"/>
    </source>
</evidence>
<feature type="transmembrane region" description="Helical" evidence="1">
    <location>
        <begin position="21"/>
        <end position="45"/>
    </location>
</feature>
<dbReference type="GO" id="GO:0004175">
    <property type="term" value="F:endopeptidase activity"/>
    <property type="evidence" value="ECO:0007669"/>
    <property type="project" value="UniProtKB-ARBA"/>
</dbReference>
<keyword evidence="1" id="KW-1133">Transmembrane helix</keyword>
<dbReference type="Pfam" id="PF02517">
    <property type="entry name" value="Rce1-like"/>
    <property type="match status" value="1"/>
</dbReference>
<gene>
    <name evidence="3" type="ORF">DV707_17645</name>
    <name evidence="4" type="ORF">SAMN04488133_3439</name>
</gene>
<feature type="transmembrane region" description="Helical" evidence="1">
    <location>
        <begin position="155"/>
        <end position="174"/>
    </location>
</feature>
<name>A0A1H6CFZ2_9EURY</name>
<dbReference type="EMBL" id="CP031314">
    <property type="protein sequence ID" value="QCC49558.1"/>
    <property type="molecule type" value="Genomic_DNA"/>
</dbReference>
<dbReference type="Proteomes" id="UP000236740">
    <property type="component" value="Unassembled WGS sequence"/>
</dbReference>
<feature type="transmembrane region" description="Helical" evidence="1">
    <location>
        <begin position="252"/>
        <end position="275"/>
    </location>
</feature>
<keyword evidence="5" id="KW-1185">Reference proteome</keyword>
<reference evidence="4 5" key="1">
    <citation type="submission" date="2016-10" db="EMBL/GenBank/DDBJ databases">
        <authorList>
            <person name="de Groot N.N."/>
        </authorList>
    </citation>
    <scope>NUCLEOTIDE SEQUENCE [LARGE SCALE GENOMIC DNA]</scope>
    <source>
        <strain evidence="4 5">CGMCC 1.10331</strain>
    </source>
</reference>
<feature type="transmembrane region" description="Helical" evidence="1">
    <location>
        <begin position="295"/>
        <end position="314"/>
    </location>
</feature>
<dbReference type="GO" id="GO:0080120">
    <property type="term" value="P:CAAX-box protein maturation"/>
    <property type="evidence" value="ECO:0007669"/>
    <property type="project" value="UniProtKB-ARBA"/>
</dbReference>
<evidence type="ECO:0000313" key="3">
    <source>
        <dbReference type="EMBL" id="QCC49558.1"/>
    </source>
</evidence>
<sequence length="333" mass="36331">MLALLKNLLWNDGTHRLRLPWRLLVWLGLLVSLGLLAQILIVLIRSPSAEPLLVLVTPGLSPDRALIAVLNVVFLASQLVVMVGSVYVAGRYLDRRQFRDFGFHLDRQWWIDLSFRLALGAVLMTGIFLFELLVGWVTIRDLVFVARAESPFWPWFLWAFVSFVAVGIYEELLFRGYLITNLAEGLTWSEQVGRATAVGLAVLVTSLFFGVAHAGNPNATLASTAGIVVAVLMLAGGYVLTGELAIPIGIHITWNFFQGPVYGFPVSGTNGGVALVATEQSGPTVLTGGNFGPEAGIIGLVAAGIGLVLVALWVRWRDGRLRFPTELTTPERR</sequence>
<protein>
    <submittedName>
        <fullName evidence="3">CPBP family intramembrane metalloprotease</fullName>
    </submittedName>
</protein>
<dbReference type="GeneID" id="39859949"/>
<keyword evidence="3" id="KW-0482">Metalloprotease</keyword>
<evidence type="ECO:0000256" key="1">
    <source>
        <dbReference type="SAM" id="Phobius"/>
    </source>
</evidence>
<evidence type="ECO:0000313" key="5">
    <source>
        <dbReference type="Proteomes" id="UP000236740"/>
    </source>
</evidence>
<dbReference type="KEGG" id="hlm:DV707_17645"/>
<dbReference type="AlphaFoldDB" id="A0A1H6CFZ2"/>
<proteinExistence type="predicted"/>
<evidence type="ECO:0000313" key="6">
    <source>
        <dbReference type="Proteomes" id="UP000296733"/>
    </source>
</evidence>
<dbReference type="RefSeq" id="WP_103992979.1">
    <property type="nucleotide sequence ID" value="NZ_CP031314.1"/>
</dbReference>
<organism evidence="4 5">
    <name type="scientific">Halobellus limi</name>
    <dbReference type="NCBI Taxonomy" id="699433"/>
    <lineage>
        <taxon>Archaea</taxon>
        <taxon>Methanobacteriati</taxon>
        <taxon>Methanobacteriota</taxon>
        <taxon>Stenosarchaea group</taxon>
        <taxon>Halobacteria</taxon>
        <taxon>Halobacteriales</taxon>
        <taxon>Haloferacaceae</taxon>
        <taxon>Halobellus</taxon>
    </lineage>
</organism>
<keyword evidence="3" id="KW-0645">Protease</keyword>
<reference evidence="3 6" key="2">
    <citation type="journal article" date="2019" name="Nat. Commun.">
        <title>A new type of DNA phosphorothioation-based antiviral system in archaea.</title>
        <authorList>
            <person name="Xiong L."/>
            <person name="Liu S."/>
            <person name="Chen S."/>
            <person name="Xiao Y."/>
            <person name="Zhu B."/>
            <person name="Gao Y."/>
            <person name="Zhang Y."/>
            <person name="Chen B."/>
            <person name="Luo J."/>
            <person name="Deng Z."/>
            <person name="Chen X."/>
            <person name="Wang L."/>
            <person name="Chen S."/>
        </authorList>
    </citation>
    <scope>NUCLEOTIDE SEQUENCE [LARGE SCALE GENOMIC DNA]</scope>
    <source>
        <strain evidence="3 6">CGMCC 1.10331</strain>
        <plasmid evidence="3 6">unnamed3</plasmid>
    </source>
</reference>
<keyword evidence="1" id="KW-0812">Transmembrane</keyword>
<feature type="domain" description="CAAX prenyl protease 2/Lysostaphin resistance protein A-like" evidence="2">
    <location>
        <begin position="154"/>
        <end position="257"/>
    </location>
</feature>
<dbReference type="OrthoDB" id="331240at2157"/>
<dbReference type="PANTHER" id="PTHR39430:SF1">
    <property type="entry name" value="PROTEASE"/>
    <property type="match status" value="1"/>
</dbReference>